<feature type="chain" id="PRO_5017046053" description="Chitin-binding type-2 domain-containing protein" evidence="1">
    <location>
        <begin position="20"/>
        <end position="790"/>
    </location>
</feature>
<proteinExistence type="predicted"/>
<dbReference type="EMBL" id="FNXT01000070">
    <property type="protein sequence ID" value="SZX60483.1"/>
    <property type="molecule type" value="Genomic_DNA"/>
</dbReference>
<organism evidence="2 3">
    <name type="scientific">Tetradesmus obliquus</name>
    <name type="common">Green alga</name>
    <name type="synonym">Acutodesmus obliquus</name>
    <dbReference type="NCBI Taxonomy" id="3088"/>
    <lineage>
        <taxon>Eukaryota</taxon>
        <taxon>Viridiplantae</taxon>
        <taxon>Chlorophyta</taxon>
        <taxon>core chlorophytes</taxon>
        <taxon>Chlorophyceae</taxon>
        <taxon>CS clade</taxon>
        <taxon>Sphaeropleales</taxon>
        <taxon>Scenedesmaceae</taxon>
        <taxon>Tetradesmus</taxon>
    </lineage>
</organism>
<name>A0A383V672_TETOB</name>
<evidence type="ECO:0000256" key="1">
    <source>
        <dbReference type="SAM" id="SignalP"/>
    </source>
</evidence>
<keyword evidence="1" id="KW-0732">Signal</keyword>
<dbReference type="STRING" id="3088.A0A383V672"/>
<evidence type="ECO:0000313" key="2">
    <source>
        <dbReference type="EMBL" id="SZX60483.1"/>
    </source>
</evidence>
<dbReference type="AlphaFoldDB" id="A0A383V672"/>
<evidence type="ECO:0000313" key="3">
    <source>
        <dbReference type="Proteomes" id="UP000256970"/>
    </source>
</evidence>
<feature type="signal peptide" evidence="1">
    <location>
        <begin position="1"/>
        <end position="19"/>
    </location>
</feature>
<gene>
    <name evidence="2" type="ORF">BQ4739_LOCUS1026</name>
</gene>
<reference evidence="2 3" key="1">
    <citation type="submission" date="2016-10" db="EMBL/GenBank/DDBJ databases">
        <authorList>
            <person name="Cai Z."/>
        </authorList>
    </citation>
    <scope>NUCLEOTIDE SEQUENCE [LARGE SCALE GENOMIC DNA]</scope>
</reference>
<sequence length="790" mass="80967">MRLAALALLFFSSSQAVCATHILAGKALVKGLSNILNELPGNATQKASAGVPANFSIGASSGNLFCFPRYYAKEIETPSLMCPDGYSANGTTALAGIACIKQSYVQKQNCFRSMQCPANGQNMVVDELCMPSEVRSALIGMLVVFKVKAMLPFTILPLLKTALVKAVTFPIILPAKLIGAKVATGAMLANAVLNQTAGGLGSMDLAGMGFGGFKNKNNSLLELLGQLEGLKPNPAALFAAKFNQSGSMGVGATAGSSFDGSAAAADKDLGLLLAAAQLAALQKFSNQSAGGSVFGSMPESSGSTFTFGGLSDKDAQLTLLISQLAQLQAFNKSGMPILGASNMRMAAANTFSGGLFDKNSSSSSSSGISQLVEALKPNAVAMLASLIGSGSTGGFTGFADKGNASSVLQLVAQLEALKPNPAALLAALTDKNSTMQLIEQLAQMPVFNPAGALAALGLGGIMNKNTTLPQLIAQLEALKPNPAALLAGLLGGSGAGESGGFGDKNASLPLLLQLALQKPNPLAVLEAISGMGGSAFGNKNGSLPLLLQLALQKPNPLAVLEALSGGLGDKNGSLPLPLQLALQKFNMSMLDIPGLSMGSMTVMPELSITLGGGNMSSIFPASLVRQAASLTFAGGDVVGALMKGADPMELFTGSLLNINVNEIMNFLPQVNSWVSEHLQNLTHVNEITAQISANFPDCIYRCCKNEQTLDTSIALPTPTCNPGLKFNPITKLCVGASAGYANCPSYTSKCPASLPNGQPICVAETASFGLDTCKVLVLAQHTLPQHQCPA</sequence>
<protein>
    <recommendedName>
        <fullName evidence="4">Chitin-binding type-2 domain-containing protein</fullName>
    </recommendedName>
</protein>
<dbReference type="Proteomes" id="UP000256970">
    <property type="component" value="Unassembled WGS sequence"/>
</dbReference>
<evidence type="ECO:0008006" key="4">
    <source>
        <dbReference type="Google" id="ProtNLM"/>
    </source>
</evidence>
<keyword evidence="3" id="KW-1185">Reference proteome</keyword>
<accession>A0A383V672</accession>